<comment type="similarity">
    <text evidence="2">Belongs to the threonine synthase family.</text>
</comment>
<dbReference type="SUPFAM" id="SSF53686">
    <property type="entry name" value="Tryptophan synthase beta subunit-like PLP-dependent enzymes"/>
    <property type="match status" value="1"/>
</dbReference>
<feature type="domain" description="Tryptophan synthase beta chain-like PALP" evidence="7">
    <location>
        <begin position="89"/>
        <end position="386"/>
    </location>
</feature>
<evidence type="ECO:0000313" key="10">
    <source>
        <dbReference type="Proteomes" id="UP000199259"/>
    </source>
</evidence>
<organism evidence="9 10">
    <name type="scientific">Methanolobus vulcani</name>
    <dbReference type="NCBI Taxonomy" id="38026"/>
    <lineage>
        <taxon>Archaea</taxon>
        <taxon>Methanobacteriati</taxon>
        <taxon>Methanobacteriota</taxon>
        <taxon>Stenosarchaea group</taxon>
        <taxon>Methanomicrobia</taxon>
        <taxon>Methanosarcinales</taxon>
        <taxon>Methanosarcinaceae</taxon>
        <taxon>Methanolobus</taxon>
    </lineage>
</organism>
<dbReference type="RefSeq" id="WP_091711121.1">
    <property type="nucleotide sequence ID" value="NZ_FNCA01000015.1"/>
</dbReference>
<evidence type="ECO:0000256" key="3">
    <source>
        <dbReference type="ARBA" id="ARBA00022898"/>
    </source>
</evidence>
<dbReference type="InterPro" id="IPR036052">
    <property type="entry name" value="TrpB-like_PALP_sf"/>
</dbReference>
<feature type="domain" description="Threonine synthase N-terminal" evidence="8">
    <location>
        <begin position="4"/>
        <end position="80"/>
    </location>
</feature>
<keyword evidence="3 6" id="KW-0663">Pyridoxal phosphate</keyword>
<evidence type="ECO:0000313" key="9">
    <source>
        <dbReference type="EMBL" id="SDG38494.1"/>
    </source>
</evidence>
<dbReference type="Gene3D" id="3.40.50.1100">
    <property type="match status" value="2"/>
</dbReference>
<evidence type="ECO:0000256" key="2">
    <source>
        <dbReference type="ARBA" id="ARBA00005517"/>
    </source>
</evidence>
<evidence type="ECO:0000259" key="7">
    <source>
        <dbReference type="Pfam" id="PF00291"/>
    </source>
</evidence>
<evidence type="ECO:0000256" key="5">
    <source>
        <dbReference type="NCBIfam" id="TIGR00260"/>
    </source>
</evidence>
<dbReference type="Pfam" id="PF00291">
    <property type="entry name" value="PALP"/>
    <property type="match status" value="1"/>
</dbReference>
<dbReference type="GO" id="GO:0004795">
    <property type="term" value="F:threonine synthase activity"/>
    <property type="evidence" value="ECO:0007669"/>
    <property type="project" value="UniProtKB-UniRule"/>
</dbReference>
<sequence>MKLYSTNLNAPEVSFQEALITGLAPDRGLYMPKSLPSFSKEEIDSFKDAPYSEVAYRVLSKVLEGEVDDESLKAITYEAYNYDVPLEQVDEQTYIMRLDRGPTASFKDFAARMMARLMQYYLNKENRSLTILTATSGDTGSAVADAFYGLDNIKVIVLFPTDEVSDRQRKQMTTLGKNITAISVDGKFDDCQAMVKQAFADEDLKHLNLSSANSINIGRLVPQSIYYIYAYAKLRDYPEEIIYSIPSGNFGNMMGCVLARTMGVPIKKIITSVNENDEVPTFLSTGKYSKIVPSKNCLSNAMNVGHPSNLARLIAIYGGVMDEQGNISKEPDMDKLRNDIYSTSVTDAETKETIKDIFETYNVLIEPHGAVGVKGLLEFRAQSGDNTLAVTLETADPAKFPEHVKAQTGVEPELPDSLNKVESKDEFMDYLGTEYPAFKNYLQEKLG</sequence>
<dbReference type="AlphaFoldDB" id="A0A7Z7AZA9"/>
<dbReference type="InterPro" id="IPR037158">
    <property type="entry name" value="Thr_synth_N_sf"/>
</dbReference>
<dbReference type="Proteomes" id="UP000199259">
    <property type="component" value="Unassembled WGS sequence"/>
</dbReference>
<dbReference type="PANTHER" id="PTHR42690:SF1">
    <property type="entry name" value="THREONINE SYNTHASE-LIKE 2"/>
    <property type="match status" value="1"/>
</dbReference>
<dbReference type="InterPro" id="IPR001926">
    <property type="entry name" value="TrpB-like_PALP"/>
</dbReference>
<evidence type="ECO:0000259" key="8">
    <source>
        <dbReference type="Pfam" id="PF14821"/>
    </source>
</evidence>
<protein>
    <recommendedName>
        <fullName evidence="5">Threonine synthase</fullName>
        <ecNumber evidence="5">4.2.3.1</ecNumber>
    </recommendedName>
</protein>
<dbReference type="EC" id="4.2.3.1" evidence="5"/>
<dbReference type="NCBIfam" id="TIGR00260">
    <property type="entry name" value="thrC"/>
    <property type="match status" value="1"/>
</dbReference>
<accession>A0A7Z7AZA9</accession>
<keyword evidence="4" id="KW-0456">Lyase</keyword>
<dbReference type="InterPro" id="IPR004450">
    <property type="entry name" value="Thr_synthase-like"/>
</dbReference>
<comment type="cofactor">
    <cofactor evidence="1 6">
        <name>pyridoxal 5'-phosphate</name>
        <dbReference type="ChEBI" id="CHEBI:597326"/>
    </cofactor>
</comment>
<evidence type="ECO:0000256" key="6">
    <source>
        <dbReference type="PIRSR" id="PIRSR604450-51"/>
    </source>
</evidence>
<feature type="modified residue" description="N6-(pyridoxal phosphate)lysine" evidence="6">
    <location>
        <position position="107"/>
    </location>
</feature>
<dbReference type="InterPro" id="IPR029144">
    <property type="entry name" value="Thr_synth_N"/>
</dbReference>
<dbReference type="Gene3D" id="3.90.1380.10">
    <property type="entry name" value="Threonine synthase, N-terminal domain"/>
    <property type="match status" value="1"/>
</dbReference>
<gene>
    <name evidence="9" type="ORF">SAMN04488589_2868</name>
</gene>
<dbReference type="OrthoDB" id="146474at2157"/>
<keyword evidence="10" id="KW-1185">Reference proteome</keyword>
<evidence type="ECO:0000256" key="1">
    <source>
        <dbReference type="ARBA" id="ARBA00001933"/>
    </source>
</evidence>
<proteinExistence type="inferred from homology"/>
<comment type="caution">
    <text evidence="9">The sequence shown here is derived from an EMBL/GenBank/DDBJ whole genome shotgun (WGS) entry which is preliminary data.</text>
</comment>
<dbReference type="InterPro" id="IPR051166">
    <property type="entry name" value="Threonine_Synthase"/>
</dbReference>
<dbReference type="EMBL" id="FNCA01000015">
    <property type="protein sequence ID" value="SDG38494.1"/>
    <property type="molecule type" value="Genomic_DNA"/>
</dbReference>
<evidence type="ECO:0000256" key="4">
    <source>
        <dbReference type="ARBA" id="ARBA00023239"/>
    </source>
</evidence>
<dbReference type="GO" id="GO:0009088">
    <property type="term" value="P:threonine biosynthetic process"/>
    <property type="evidence" value="ECO:0007669"/>
    <property type="project" value="UniProtKB-UniRule"/>
</dbReference>
<dbReference type="PANTHER" id="PTHR42690">
    <property type="entry name" value="THREONINE SYNTHASE FAMILY MEMBER"/>
    <property type="match status" value="1"/>
</dbReference>
<dbReference type="FunFam" id="3.40.50.1100:FF:000022">
    <property type="entry name" value="Threonine synthase"/>
    <property type="match status" value="1"/>
</dbReference>
<reference evidence="9 10" key="1">
    <citation type="submission" date="2016-10" db="EMBL/GenBank/DDBJ databases">
        <authorList>
            <person name="Varghese N."/>
            <person name="Submissions S."/>
        </authorList>
    </citation>
    <scope>NUCLEOTIDE SEQUENCE [LARGE SCALE GENOMIC DNA]</scope>
    <source>
        <strain evidence="9 10">PL 12/M</strain>
    </source>
</reference>
<dbReference type="Pfam" id="PF14821">
    <property type="entry name" value="Thr_synth_N"/>
    <property type="match status" value="1"/>
</dbReference>
<name>A0A7Z7AZA9_9EURY</name>